<keyword evidence="2" id="KW-1133">Transmembrane helix</keyword>
<feature type="transmembrane region" description="Helical" evidence="2">
    <location>
        <begin position="452"/>
        <end position="475"/>
    </location>
</feature>
<dbReference type="AlphaFoldDB" id="A0A7W8VCU4"/>
<dbReference type="PANTHER" id="PTHR34473">
    <property type="entry name" value="UPF0699 TRANSMEMBRANE PROTEIN YDBS"/>
    <property type="match status" value="1"/>
</dbReference>
<reference evidence="4 5" key="1">
    <citation type="submission" date="2020-08" db="EMBL/GenBank/DDBJ databases">
        <title>Sequencing the genomes of 1000 actinobacteria strains.</title>
        <authorList>
            <person name="Klenk H.-P."/>
        </authorList>
    </citation>
    <scope>NUCLEOTIDE SEQUENCE [LARGE SCALE GENOMIC DNA]</scope>
    <source>
        <strain evidence="4 5">DSM 44551</strain>
    </source>
</reference>
<proteinExistence type="predicted"/>
<name>A0A7W8VCU4_9ACTN</name>
<feature type="transmembrane region" description="Helical" evidence="2">
    <location>
        <begin position="322"/>
        <end position="348"/>
    </location>
</feature>
<protein>
    <submittedName>
        <fullName evidence="4">Putative membrane protein</fullName>
    </submittedName>
</protein>
<comment type="caution">
    <text evidence="4">The sequence shown here is derived from an EMBL/GenBank/DDBJ whole genome shotgun (WGS) entry which is preliminary data.</text>
</comment>
<feature type="transmembrane region" description="Helical" evidence="2">
    <location>
        <begin position="87"/>
        <end position="110"/>
    </location>
</feature>
<keyword evidence="2" id="KW-0472">Membrane</keyword>
<keyword evidence="5" id="KW-1185">Reference proteome</keyword>
<dbReference type="Pfam" id="PF03703">
    <property type="entry name" value="bPH_2"/>
    <property type="match status" value="2"/>
</dbReference>
<sequence length="601" mass="62265">MSGPAAEAAGPVGRGEGAEASGGPAAAPGGGPTGAAAPEDGGAEQGAEDGEWRKLSPMMLVVAPVTYLKNFIIPLILMAFGATQNPWALVSLFAALAGLAVTGVFTWATFRYQVGARRLEIRKGLISRSRRTIPLERIRGVHVTSNLVHRLFGLAVVHIEAAAGGEGSEEGKLDAVGAEEAERLRRLLLHRRAVLRGDASSAGAAADTPPSGEAAGTASAGAASGTPAAEVGRTAAEPGGGGAPAPAGEPEETEYFRMPARWYGFGALSVGYLLTPFVALAAVIGLASQVAGDLMERPGAVAAGERAFLYYRSLAEGSGAPALAAVAAGVLLLVLALMPVFAVAAYAVNHWDFRLTGQDDSLVTRRGLFTRQSVALERRRIRGYELGDSPLERVRSAVRLRAIMTGLGGDSTRAVLLPTGPRARVEEIADETLGGYTGGLVRHPRAALRRRLVRSVLPFALPAAAAAAAGLYWAAVPAALLALVGIPLGADRYRALGHGRDAERISVRWGSLRRTQAVLRREAVIGWTWRQTLFQRPSGLAHLTATVGAGSGGYTAVDADLAESVGFAAGVTPEMIRPFLAAPAEPAEPAGTSPEKQEPPE</sequence>
<evidence type="ECO:0000256" key="1">
    <source>
        <dbReference type="SAM" id="MobiDB-lite"/>
    </source>
</evidence>
<feature type="region of interest" description="Disordered" evidence="1">
    <location>
        <begin position="1"/>
        <end position="48"/>
    </location>
</feature>
<feature type="transmembrane region" description="Helical" evidence="2">
    <location>
        <begin position="262"/>
        <end position="287"/>
    </location>
</feature>
<dbReference type="EMBL" id="JACHDB010000001">
    <property type="protein sequence ID" value="MBB5431771.1"/>
    <property type="molecule type" value="Genomic_DNA"/>
</dbReference>
<organism evidence="4 5">
    <name type="scientific">Nocardiopsis composta</name>
    <dbReference type="NCBI Taxonomy" id="157465"/>
    <lineage>
        <taxon>Bacteria</taxon>
        <taxon>Bacillati</taxon>
        <taxon>Actinomycetota</taxon>
        <taxon>Actinomycetes</taxon>
        <taxon>Streptosporangiales</taxon>
        <taxon>Nocardiopsidaceae</taxon>
        <taxon>Nocardiopsis</taxon>
    </lineage>
</organism>
<evidence type="ECO:0000313" key="4">
    <source>
        <dbReference type="EMBL" id="MBB5431771.1"/>
    </source>
</evidence>
<evidence type="ECO:0000313" key="5">
    <source>
        <dbReference type="Proteomes" id="UP000572635"/>
    </source>
</evidence>
<feature type="region of interest" description="Disordered" evidence="1">
    <location>
        <begin position="579"/>
        <end position="601"/>
    </location>
</feature>
<feature type="compositionally biased region" description="Low complexity" evidence="1">
    <location>
        <begin position="18"/>
        <end position="27"/>
    </location>
</feature>
<feature type="domain" description="YdbS-like PH" evidence="3">
    <location>
        <begin position="107"/>
        <end position="187"/>
    </location>
</feature>
<feature type="compositionally biased region" description="Low complexity" evidence="1">
    <location>
        <begin position="199"/>
        <end position="230"/>
    </location>
</feature>
<gene>
    <name evidence="4" type="ORF">HDA36_001855</name>
</gene>
<feature type="transmembrane region" description="Helical" evidence="2">
    <location>
        <begin position="60"/>
        <end position="81"/>
    </location>
</feature>
<accession>A0A7W8VCU4</accession>
<feature type="region of interest" description="Disordered" evidence="1">
    <location>
        <begin position="199"/>
        <end position="250"/>
    </location>
</feature>
<evidence type="ECO:0000256" key="2">
    <source>
        <dbReference type="SAM" id="Phobius"/>
    </source>
</evidence>
<feature type="compositionally biased region" description="Low complexity" evidence="1">
    <location>
        <begin position="581"/>
        <end position="590"/>
    </location>
</feature>
<dbReference type="Proteomes" id="UP000572635">
    <property type="component" value="Unassembled WGS sequence"/>
</dbReference>
<dbReference type="InterPro" id="IPR005182">
    <property type="entry name" value="YdbS-like_PH"/>
</dbReference>
<keyword evidence="2" id="KW-0812">Transmembrane</keyword>
<evidence type="ECO:0000259" key="3">
    <source>
        <dbReference type="Pfam" id="PF03703"/>
    </source>
</evidence>
<dbReference type="PANTHER" id="PTHR34473:SF2">
    <property type="entry name" value="UPF0699 TRANSMEMBRANE PROTEIN YDBT"/>
    <property type="match status" value="1"/>
</dbReference>
<feature type="domain" description="YdbS-like PH" evidence="3">
    <location>
        <begin position="500"/>
        <end position="563"/>
    </location>
</feature>